<dbReference type="AlphaFoldDB" id="A0A5C2S8Y3"/>
<dbReference type="InterPro" id="IPR040976">
    <property type="entry name" value="Pkinase_fungal"/>
</dbReference>
<dbReference type="Proteomes" id="UP000313359">
    <property type="component" value="Unassembled WGS sequence"/>
</dbReference>
<evidence type="ECO:0000259" key="2">
    <source>
        <dbReference type="Pfam" id="PF17667"/>
    </source>
</evidence>
<name>A0A5C2S8Y3_9APHY</name>
<reference evidence="3" key="1">
    <citation type="journal article" date="2018" name="Genome Biol. Evol.">
        <title>Genomics and development of Lentinus tigrinus, a white-rot wood-decaying mushroom with dimorphic fruiting bodies.</title>
        <authorList>
            <person name="Wu B."/>
            <person name="Xu Z."/>
            <person name="Knudson A."/>
            <person name="Carlson A."/>
            <person name="Chen N."/>
            <person name="Kovaka S."/>
            <person name="LaButti K."/>
            <person name="Lipzen A."/>
            <person name="Pennachio C."/>
            <person name="Riley R."/>
            <person name="Schakwitz W."/>
            <person name="Umezawa K."/>
            <person name="Ohm R.A."/>
            <person name="Grigoriev I.V."/>
            <person name="Nagy L.G."/>
            <person name="Gibbons J."/>
            <person name="Hibbett D."/>
        </authorList>
    </citation>
    <scope>NUCLEOTIDE SEQUENCE [LARGE SCALE GENOMIC DNA]</scope>
    <source>
        <strain evidence="3">ALCF2SS1-6</strain>
    </source>
</reference>
<sequence>MIIFLDTFARLVYIDCACIFATQRFSYVEKEGWLTEFLWCYGRLIPAQRGYDSPVQLLDPKEPLVRLMRKKRHAAVNGKIAVEPHTLEAYKDSLDEQFPWWKLDVYDEEKHFSRSSVVGKPHFLASGVRGRGTQCYIAQEVLEDEKGKPMLGDFVYLKDVWRVKHDEIDKEGTTFKFLNKNKVPHVPTVVCHGDLPDQLTISRAKWMELNPGQDYYPIKEHQHYRIVVEENGKPLSQFENSDQLIKAMYNVVQDLTSSIETSAAGTSFKGRWEGLLTWELAKDIRKTSHERQPERTGTWQFMSAHLQNDPGRVVIIADELESVFHVLIYAIRFCHHTLSDSDVGQFLYDYLDDYSPYSHGARSGRAKRAALEQGSINLIAYNGSRSPIHTTLRFIWPSRAPTSHQNPDFNHPLNRIIQTLLSWFRALYALDSLVDPTTQGFPVDHRGDGVKIELDEDEAKIASQASTDSDVSNSEHATPGVPPVVIMQEKYAATKKLASKLNSHAAMLDHLKTALLGEVWPVDEKTQDKQPKGGHDPTCDPISSELPPPFYGIQYDDSEGNFQEPLGAFQDSSIPADEEQPEWVEPEEDVEDYPADEPEILMEVEHAESESEDSQTEGTLAEDVIDDPFAANIGHGTAERRGLTSVQDSLTPSTIRHGEHFQQEAASR</sequence>
<feature type="compositionally biased region" description="Acidic residues" evidence="1">
    <location>
        <begin position="576"/>
        <end position="591"/>
    </location>
</feature>
<accession>A0A5C2S8Y3</accession>
<feature type="compositionally biased region" description="Basic and acidic residues" evidence="1">
    <location>
        <begin position="656"/>
        <end position="668"/>
    </location>
</feature>
<feature type="region of interest" description="Disordered" evidence="1">
    <location>
        <begin position="605"/>
        <end position="668"/>
    </location>
</feature>
<feature type="compositionally biased region" description="Polar residues" evidence="1">
    <location>
        <begin position="463"/>
        <end position="476"/>
    </location>
</feature>
<organism evidence="3 4">
    <name type="scientific">Lentinus tigrinus ALCF2SS1-6</name>
    <dbReference type="NCBI Taxonomy" id="1328759"/>
    <lineage>
        <taxon>Eukaryota</taxon>
        <taxon>Fungi</taxon>
        <taxon>Dikarya</taxon>
        <taxon>Basidiomycota</taxon>
        <taxon>Agaricomycotina</taxon>
        <taxon>Agaricomycetes</taxon>
        <taxon>Polyporales</taxon>
        <taxon>Polyporaceae</taxon>
        <taxon>Lentinus</taxon>
    </lineage>
</organism>
<feature type="region of interest" description="Disordered" evidence="1">
    <location>
        <begin position="462"/>
        <end position="481"/>
    </location>
</feature>
<evidence type="ECO:0000313" key="3">
    <source>
        <dbReference type="EMBL" id="RPD57786.1"/>
    </source>
</evidence>
<feature type="domain" description="Fungal-type protein kinase" evidence="2">
    <location>
        <begin position="119"/>
        <end position="329"/>
    </location>
</feature>
<dbReference type="OrthoDB" id="3265188at2759"/>
<evidence type="ECO:0000313" key="4">
    <source>
        <dbReference type="Proteomes" id="UP000313359"/>
    </source>
</evidence>
<feature type="region of interest" description="Disordered" evidence="1">
    <location>
        <begin position="558"/>
        <end position="591"/>
    </location>
</feature>
<dbReference type="Pfam" id="PF17667">
    <property type="entry name" value="Pkinase_fungal"/>
    <property type="match status" value="1"/>
</dbReference>
<feature type="compositionally biased region" description="Basic and acidic residues" evidence="1">
    <location>
        <begin position="524"/>
        <end position="538"/>
    </location>
</feature>
<gene>
    <name evidence="3" type="ORF">L227DRAFT_613475</name>
</gene>
<protein>
    <recommendedName>
        <fullName evidence="2">Fungal-type protein kinase domain-containing protein</fullName>
    </recommendedName>
</protein>
<feature type="region of interest" description="Disordered" evidence="1">
    <location>
        <begin position="524"/>
        <end position="546"/>
    </location>
</feature>
<feature type="compositionally biased region" description="Polar residues" evidence="1">
    <location>
        <begin position="644"/>
        <end position="654"/>
    </location>
</feature>
<evidence type="ECO:0000256" key="1">
    <source>
        <dbReference type="SAM" id="MobiDB-lite"/>
    </source>
</evidence>
<keyword evidence="4" id="KW-1185">Reference proteome</keyword>
<dbReference type="EMBL" id="ML122279">
    <property type="protein sequence ID" value="RPD57786.1"/>
    <property type="molecule type" value="Genomic_DNA"/>
</dbReference>
<proteinExistence type="predicted"/>